<name>A0A1V9ZB24_9STRA</name>
<feature type="domain" description="Agenet-like" evidence="2">
    <location>
        <begin position="140"/>
        <end position="175"/>
    </location>
</feature>
<feature type="compositionally biased region" description="Basic and acidic residues" evidence="1">
    <location>
        <begin position="242"/>
        <end position="254"/>
    </location>
</feature>
<sequence length="282" mass="31463">MATSAMTKWLATMVLVILGALVYKYVLSTPIEVISKNNAKKKQKKKRSTSTPSEPDESSAKESAKESTPETPPTTEQNTTENISDSSDDEDGLSAAQILSNKHFGAAAMCGAQRMATPEKPIFQLQEGQRVLAQYQNQREWFAGTITKIQRGNLYTVEYDDGEIETKVPIERIRMTNGDSPWSEDVESSSESNESNKAEDEWEVVKAPSKIKAQRPPPPVSAEEASTGLTKKQRESRRRKEKLREQKELMRSEAQEGGLHARWGGTKNKWIAPNKCNSSLIM</sequence>
<evidence type="ECO:0000259" key="2">
    <source>
        <dbReference type="Pfam" id="PF05641"/>
    </source>
</evidence>
<dbReference type="SUPFAM" id="SSF63748">
    <property type="entry name" value="Tudor/PWWP/MBT"/>
    <property type="match status" value="1"/>
</dbReference>
<evidence type="ECO:0000256" key="1">
    <source>
        <dbReference type="SAM" id="MobiDB-lite"/>
    </source>
</evidence>
<feature type="compositionally biased region" description="Basic and acidic residues" evidence="1">
    <location>
        <begin position="58"/>
        <end position="68"/>
    </location>
</feature>
<dbReference type="Gene3D" id="2.30.30.140">
    <property type="match status" value="1"/>
</dbReference>
<comment type="caution">
    <text evidence="3">The sequence shown here is derived from an EMBL/GenBank/DDBJ whole genome shotgun (WGS) entry which is preliminary data.</text>
</comment>
<feature type="region of interest" description="Disordered" evidence="1">
    <location>
        <begin position="175"/>
        <end position="282"/>
    </location>
</feature>
<organism evidence="3 4">
    <name type="scientific">Thraustotheca clavata</name>
    <dbReference type="NCBI Taxonomy" id="74557"/>
    <lineage>
        <taxon>Eukaryota</taxon>
        <taxon>Sar</taxon>
        <taxon>Stramenopiles</taxon>
        <taxon>Oomycota</taxon>
        <taxon>Saprolegniomycetes</taxon>
        <taxon>Saprolegniales</taxon>
        <taxon>Achlyaceae</taxon>
        <taxon>Thraustotheca</taxon>
    </lineage>
</organism>
<feature type="region of interest" description="Disordered" evidence="1">
    <location>
        <begin position="36"/>
        <end position="91"/>
    </location>
</feature>
<protein>
    <recommendedName>
        <fullName evidence="2">Agenet-like domain-containing protein</fullName>
    </recommendedName>
</protein>
<gene>
    <name evidence="3" type="ORF">THRCLA_07996</name>
</gene>
<dbReference type="InterPro" id="IPR008395">
    <property type="entry name" value="Agenet-like_dom"/>
</dbReference>
<accession>A0A1V9ZB24</accession>
<dbReference type="EMBL" id="JNBS01002140">
    <property type="protein sequence ID" value="OQR95194.1"/>
    <property type="molecule type" value="Genomic_DNA"/>
</dbReference>
<dbReference type="Pfam" id="PF05641">
    <property type="entry name" value="Agenet"/>
    <property type="match status" value="1"/>
</dbReference>
<dbReference type="Proteomes" id="UP000243217">
    <property type="component" value="Unassembled WGS sequence"/>
</dbReference>
<dbReference type="CDD" id="cd04508">
    <property type="entry name" value="Tudor_SF"/>
    <property type="match status" value="1"/>
</dbReference>
<proteinExistence type="predicted"/>
<keyword evidence="4" id="KW-1185">Reference proteome</keyword>
<feature type="compositionally biased region" description="Low complexity" evidence="1">
    <location>
        <begin position="73"/>
        <end position="82"/>
    </location>
</feature>
<reference evidence="3 4" key="1">
    <citation type="journal article" date="2014" name="Genome Biol. Evol.">
        <title>The secreted proteins of Achlya hypogyna and Thraustotheca clavata identify the ancestral oomycete secretome and reveal gene acquisitions by horizontal gene transfer.</title>
        <authorList>
            <person name="Misner I."/>
            <person name="Blouin N."/>
            <person name="Leonard G."/>
            <person name="Richards T.A."/>
            <person name="Lane C.E."/>
        </authorList>
    </citation>
    <scope>NUCLEOTIDE SEQUENCE [LARGE SCALE GENOMIC DNA]</scope>
    <source>
        <strain evidence="3 4">ATCC 34112</strain>
    </source>
</reference>
<dbReference type="OrthoDB" id="78237at2759"/>
<feature type="compositionally biased region" description="Basic residues" evidence="1">
    <location>
        <begin position="38"/>
        <end position="48"/>
    </location>
</feature>
<evidence type="ECO:0000313" key="3">
    <source>
        <dbReference type="EMBL" id="OQR95194.1"/>
    </source>
</evidence>
<evidence type="ECO:0000313" key="4">
    <source>
        <dbReference type="Proteomes" id="UP000243217"/>
    </source>
</evidence>
<dbReference type="AlphaFoldDB" id="A0A1V9ZB24"/>